<feature type="compositionally biased region" description="Low complexity" evidence="8">
    <location>
        <begin position="149"/>
        <end position="158"/>
    </location>
</feature>
<dbReference type="InterPro" id="IPR036236">
    <property type="entry name" value="Znf_C2H2_sf"/>
</dbReference>
<dbReference type="SMART" id="SM00355">
    <property type="entry name" value="ZnF_C2H2"/>
    <property type="match status" value="2"/>
</dbReference>
<evidence type="ECO:0000256" key="6">
    <source>
        <dbReference type="ARBA" id="ARBA00023242"/>
    </source>
</evidence>
<feature type="region of interest" description="Disordered" evidence="8">
    <location>
        <begin position="122"/>
        <end position="161"/>
    </location>
</feature>
<accession>A0A409X5B7</accession>
<feature type="compositionally biased region" description="Low complexity" evidence="8">
    <location>
        <begin position="626"/>
        <end position="637"/>
    </location>
</feature>
<evidence type="ECO:0000256" key="5">
    <source>
        <dbReference type="ARBA" id="ARBA00022833"/>
    </source>
</evidence>
<feature type="region of interest" description="Disordered" evidence="8">
    <location>
        <begin position="538"/>
        <end position="588"/>
    </location>
</feature>
<feature type="compositionally biased region" description="Low complexity" evidence="8">
    <location>
        <begin position="233"/>
        <end position="245"/>
    </location>
</feature>
<keyword evidence="11" id="KW-1185">Reference proteome</keyword>
<dbReference type="Proteomes" id="UP000283269">
    <property type="component" value="Unassembled WGS sequence"/>
</dbReference>
<dbReference type="InterPro" id="IPR013087">
    <property type="entry name" value="Znf_C2H2_type"/>
</dbReference>
<feature type="compositionally biased region" description="Pro residues" evidence="8">
    <location>
        <begin position="638"/>
        <end position="650"/>
    </location>
</feature>
<evidence type="ECO:0000256" key="8">
    <source>
        <dbReference type="SAM" id="MobiDB-lite"/>
    </source>
</evidence>
<feature type="region of interest" description="Disordered" evidence="8">
    <location>
        <begin position="1"/>
        <end position="105"/>
    </location>
</feature>
<keyword evidence="3" id="KW-0677">Repeat</keyword>
<evidence type="ECO:0000256" key="2">
    <source>
        <dbReference type="ARBA" id="ARBA00022723"/>
    </source>
</evidence>
<evidence type="ECO:0000313" key="10">
    <source>
        <dbReference type="EMBL" id="PPQ85922.1"/>
    </source>
</evidence>
<dbReference type="STRING" id="93625.A0A409X5B7"/>
<feature type="compositionally biased region" description="Polar residues" evidence="8">
    <location>
        <begin position="608"/>
        <end position="619"/>
    </location>
</feature>
<dbReference type="Pfam" id="PF00096">
    <property type="entry name" value="zf-C2H2"/>
    <property type="match status" value="2"/>
</dbReference>
<dbReference type="AlphaFoldDB" id="A0A409X5B7"/>
<dbReference type="PROSITE" id="PS50157">
    <property type="entry name" value="ZINC_FINGER_C2H2_2"/>
    <property type="match status" value="2"/>
</dbReference>
<dbReference type="EMBL" id="NHYD01002598">
    <property type="protein sequence ID" value="PPQ85922.1"/>
    <property type="molecule type" value="Genomic_DNA"/>
</dbReference>
<dbReference type="GO" id="GO:0000981">
    <property type="term" value="F:DNA-binding transcription factor activity, RNA polymerase II-specific"/>
    <property type="evidence" value="ECO:0007669"/>
    <property type="project" value="TreeGrafter"/>
</dbReference>
<feature type="compositionally biased region" description="Polar residues" evidence="8">
    <location>
        <begin position="1"/>
        <end position="15"/>
    </location>
</feature>
<evidence type="ECO:0000256" key="7">
    <source>
        <dbReference type="PROSITE-ProRule" id="PRU00042"/>
    </source>
</evidence>
<gene>
    <name evidence="10" type="ORF">CVT25_014799</name>
</gene>
<feature type="compositionally biased region" description="Low complexity" evidence="8">
    <location>
        <begin position="81"/>
        <end position="104"/>
    </location>
</feature>
<feature type="compositionally biased region" description="Polar residues" evidence="8">
    <location>
        <begin position="177"/>
        <end position="197"/>
    </location>
</feature>
<dbReference type="PROSITE" id="PS00028">
    <property type="entry name" value="ZINC_FINGER_C2H2_1"/>
    <property type="match status" value="2"/>
</dbReference>
<organism evidence="10 11">
    <name type="scientific">Psilocybe cyanescens</name>
    <dbReference type="NCBI Taxonomy" id="93625"/>
    <lineage>
        <taxon>Eukaryota</taxon>
        <taxon>Fungi</taxon>
        <taxon>Dikarya</taxon>
        <taxon>Basidiomycota</taxon>
        <taxon>Agaricomycotina</taxon>
        <taxon>Agaricomycetes</taxon>
        <taxon>Agaricomycetidae</taxon>
        <taxon>Agaricales</taxon>
        <taxon>Agaricineae</taxon>
        <taxon>Strophariaceae</taxon>
        <taxon>Psilocybe</taxon>
    </lineage>
</organism>
<evidence type="ECO:0000256" key="4">
    <source>
        <dbReference type="ARBA" id="ARBA00022771"/>
    </source>
</evidence>
<dbReference type="OrthoDB" id="6077919at2759"/>
<proteinExistence type="predicted"/>
<evidence type="ECO:0000256" key="1">
    <source>
        <dbReference type="ARBA" id="ARBA00004123"/>
    </source>
</evidence>
<feature type="compositionally biased region" description="Polar residues" evidence="8">
    <location>
        <begin position="653"/>
        <end position="665"/>
    </location>
</feature>
<name>A0A409X5B7_PSICY</name>
<feature type="region of interest" description="Disordered" evidence="8">
    <location>
        <begin position="608"/>
        <end position="693"/>
    </location>
</feature>
<feature type="compositionally biased region" description="Acidic residues" evidence="8">
    <location>
        <begin position="263"/>
        <end position="277"/>
    </location>
</feature>
<reference evidence="10 11" key="1">
    <citation type="journal article" date="2018" name="Evol. Lett.">
        <title>Horizontal gene cluster transfer increased hallucinogenic mushroom diversity.</title>
        <authorList>
            <person name="Reynolds H.T."/>
            <person name="Vijayakumar V."/>
            <person name="Gluck-Thaler E."/>
            <person name="Korotkin H.B."/>
            <person name="Matheny P.B."/>
            <person name="Slot J.C."/>
        </authorList>
    </citation>
    <scope>NUCLEOTIDE SEQUENCE [LARGE SCALE GENOMIC DNA]</scope>
    <source>
        <strain evidence="10 11">2631</strain>
    </source>
</reference>
<dbReference type="InParanoid" id="A0A409X5B7"/>
<feature type="region of interest" description="Disordered" evidence="8">
    <location>
        <begin position="334"/>
        <end position="496"/>
    </location>
</feature>
<feature type="compositionally biased region" description="Polar residues" evidence="8">
    <location>
        <begin position="132"/>
        <end position="142"/>
    </location>
</feature>
<dbReference type="SUPFAM" id="SSF57667">
    <property type="entry name" value="beta-beta-alpha zinc fingers"/>
    <property type="match status" value="1"/>
</dbReference>
<protein>
    <recommendedName>
        <fullName evidence="9">C2H2-type domain-containing protein</fullName>
    </recommendedName>
</protein>
<feature type="compositionally biased region" description="Low complexity" evidence="8">
    <location>
        <begin position="122"/>
        <end position="131"/>
    </location>
</feature>
<evidence type="ECO:0000256" key="3">
    <source>
        <dbReference type="ARBA" id="ARBA00022737"/>
    </source>
</evidence>
<feature type="compositionally biased region" description="Basic and acidic residues" evidence="8">
    <location>
        <begin position="21"/>
        <end position="34"/>
    </location>
</feature>
<keyword evidence="6" id="KW-0539">Nucleus</keyword>
<dbReference type="GO" id="GO:0005634">
    <property type="term" value="C:nucleus"/>
    <property type="evidence" value="ECO:0007669"/>
    <property type="project" value="UniProtKB-SubCell"/>
</dbReference>
<feature type="region of interest" description="Disordered" evidence="8">
    <location>
        <begin position="173"/>
        <end position="285"/>
    </location>
</feature>
<dbReference type="PANTHER" id="PTHR24394">
    <property type="entry name" value="ZINC FINGER PROTEIN"/>
    <property type="match status" value="1"/>
</dbReference>
<keyword evidence="4 7" id="KW-0863">Zinc-finger</keyword>
<evidence type="ECO:0000313" key="11">
    <source>
        <dbReference type="Proteomes" id="UP000283269"/>
    </source>
</evidence>
<dbReference type="PANTHER" id="PTHR24394:SF29">
    <property type="entry name" value="MYONEURIN"/>
    <property type="match status" value="1"/>
</dbReference>
<feature type="compositionally biased region" description="Low complexity" evidence="8">
    <location>
        <begin position="346"/>
        <end position="368"/>
    </location>
</feature>
<dbReference type="GO" id="GO:0008270">
    <property type="term" value="F:zinc ion binding"/>
    <property type="evidence" value="ECO:0007669"/>
    <property type="project" value="UniProtKB-KW"/>
</dbReference>
<comment type="subcellular location">
    <subcellularLocation>
        <location evidence="1">Nucleus</location>
    </subcellularLocation>
</comment>
<feature type="domain" description="C2H2-type" evidence="9">
    <location>
        <begin position="312"/>
        <end position="337"/>
    </location>
</feature>
<sequence>MAASTDSPSSTTRSLPSIHEMFPDHLLPKAESPRPRSHRGYTYPHSPGVHHTANHRDRAQEPQCTCTHTSCPRHGHDSRILSQSQTDSPSLSSKRRPSSSSTSPCQNIYAFNVLRSCPSSTPLTHTTPSSTGANRQSGSSSAFRVDILPSPSSPISSSRNEYAEYRQYQDGRDGMTYASSSDEYASHSGSDLQQTRGSVEGDPRTASNSFPLSRSGPPLPPSPPKHHQHPQRRSSASGSGIRSAGDGYSSHGSFHVNEGLGNNDDDDDGNSCAEDNDTTNGKKHVCPTCLKRFNRPSSLRIHVNTHTGATPFRCPWPNCGREFNVNSNMRRHYRNHATPGFSRSQNATNNPAPTNTSSTATTTNNSPTDGRRKRRRVNIPASQIPPPVNGNGAMTSGSHPHPHPYQPVHAAYRSEFEYRHPPSNPHAARPPHFSSQPHQYPARSSHGYPQGLHPGSNLPQMHMQIHMPSPPISNISISEEDDYSSGSESDTSDVKYSSRAVHLRADSYANVNMRKVDDENDEMLEYDERERLTQSLARVAVAPSSHRSPLYSPYPSNSHEPSHRDHPRHSHSSSTLAGHPDTRYDLYRGSKAERAYTYTREYEARYANSTNGNTHSHSYPQRPLTPGSSFHSSSPSPSVSPSPLPSPPPSSSQQANYKYSASTPYHRSLADSRVSTTLRPAFARSNERERERV</sequence>
<dbReference type="Gene3D" id="3.30.160.60">
    <property type="entry name" value="Classic Zinc Finger"/>
    <property type="match status" value="2"/>
</dbReference>
<evidence type="ECO:0000259" key="9">
    <source>
        <dbReference type="PROSITE" id="PS50157"/>
    </source>
</evidence>
<comment type="caution">
    <text evidence="10">The sequence shown here is derived from an EMBL/GenBank/DDBJ whole genome shotgun (WGS) entry which is preliminary data.</text>
</comment>
<keyword evidence="2" id="KW-0479">Metal-binding</keyword>
<feature type="domain" description="C2H2-type" evidence="9">
    <location>
        <begin position="284"/>
        <end position="311"/>
    </location>
</feature>
<keyword evidence="5" id="KW-0862">Zinc</keyword>